<gene>
    <name evidence="11" type="ORF">CGXH109_LOCUS49026</name>
</gene>
<evidence type="ECO:0000256" key="8">
    <source>
        <dbReference type="ARBA" id="ARBA00023033"/>
    </source>
</evidence>
<evidence type="ECO:0000256" key="9">
    <source>
        <dbReference type="PIRSR" id="PIRSR602403-1"/>
    </source>
</evidence>
<evidence type="ECO:0000256" key="3">
    <source>
        <dbReference type="ARBA" id="ARBA00010617"/>
    </source>
</evidence>
<keyword evidence="5 9" id="KW-0479">Metal-binding</keyword>
<keyword evidence="10" id="KW-0472">Membrane</keyword>
<name>A0A9W4RQY0_9PEZI</name>
<evidence type="ECO:0000256" key="2">
    <source>
        <dbReference type="ARBA" id="ARBA00004167"/>
    </source>
</evidence>
<feature type="transmembrane region" description="Helical" evidence="10">
    <location>
        <begin position="15"/>
        <end position="34"/>
    </location>
</feature>
<evidence type="ECO:0000256" key="10">
    <source>
        <dbReference type="SAM" id="Phobius"/>
    </source>
</evidence>
<dbReference type="GO" id="GO:0016705">
    <property type="term" value="F:oxidoreductase activity, acting on paired donors, with incorporation or reduction of molecular oxygen"/>
    <property type="evidence" value="ECO:0007669"/>
    <property type="project" value="InterPro"/>
</dbReference>
<dbReference type="InterPro" id="IPR036396">
    <property type="entry name" value="Cyt_P450_sf"/>
</dbReference>
<dbReference type="GO" id="GO:0005506">
    <property type="term" value="F:iron ion binding"/>
    <property type="evidence" value="ECO:0007669"/>
    <property type="project" value="InterPro"/>
</dbReference>
<dbReference type="Proteomes" id="UP001152533">
    <property type="component" value="Unassembled WGS sequence"/>
</dbReference>
<dbReference type="SUPFAM" id="SSF48264">
    <property type="entry name" value="Cytochrome P450"/>
    <property type="match status" value="1"/>
</dbReference>
<comment type="subcellular location">
    <subcellularLocation>
        <location evidence="2">Membrane</location>
        <topology evidence="2">Single-pass membrane protein</topology>
    </subcellularLocation>
</comment>
<comment type="cofactor">
    <cofactor evidence="1 9">
        <name>heme</name>
        <dbReference type="ChEBI" id="CHEBI:30413"/>
    </cofactor>
</comment>
<dbReference type="InterPro" id="IPR001128">
    <property type="entry name" value="Cyt_P450"/>
</dbReference>
<dbReference type="AlphaFoldDB" id="A0A9W4RQY0"/>
<evidence type="ECO:0000256" key="4">
    <source>
        <dbReference type="ARBA" id="ARBA00022617"/>
    </source>
</evidence>
<accession>A0A9W4RQY0</accession>
<evidence type="ECO:0000313" key="12">
    <source>
        <dbReference type="Proteomes" id="UP001152533"/>
    </source>
</evidence>
<dbReference type="Gene3D" id="1.10.630.10">
    <property type="entry name" value="Cytochrome P450"/>
    <property type="match status" value="1"/>
</dbReference>
<protein>
    <recommendedName>
        <fullName evidence="13">Cytochrome P450</fullName>
    </recommendedName>
</protein>
<keyword evidence="12" id="KW-1185">Reference proteome</keyword>
<comment type="caution">
    <text evidence="11">The sequence shown here is derived from an EMBL/GenBank/DDBJ whole genome shotgun (WGS) entry which is preliminary data.</text>
</comment>
<comment type="similarity">
    <text evidence="3">Belongs to the cytochrome P450 family.</text>
</comment>
<keyword evidence="10" id="KW-1133">Transmembrane helix</keyword>
<keyword evidence="6" id="KW-0560">Oxidoreductase</keyword>
<keyword evidence="8" id="KW-0503">Monooxygenase</keyword>
<proteinExistence type="inferred from homology"/>
<dbReference type="GO" id="GO:0016020">
    <property type="term" value="C:membrane"/>
    <property type="evidence" value="ECO:0007669"/>
    <property type="project" value="UniProtKB-SubCell"/>
</dbReference>
<feature type="binding site" description="axial binding residue" evidence="9">
    <location>
        <position position="451"/>
    </location>
    <ligand>
        <name>heme</name>
        <dbReference type="ChEBI" id="CHEBI:30413"/>
    </ligand>
    <ligandPart>
        <name>Fe</name>
        <dbReference type="ChEBI" id="CHEBI:18248"/>
    </ligandPart>
</feature>
<dbReference type="PANTHER" id="PTHR46206:SF6">
    <property type="entry name" value="CYTOCHROME P450 MONOOXYGENASE AN1598-RELATED"/>
    <property type="match status" value="1"/>
</dbReference>
<dbReference type="InterPro" id="IPR002403">
    <property type="entry name" value="Cyt_P450_E_grp-IV"/>
</dbReference>
<evidence type="ECO:0000313" key="11">
    <source>
        <dbReference type="EMBL" id="CAI0645815.1"/>
    </source>
</evidence>
<evidence type="ECO:0008006" key="13">
    <source>
        <dbReference type="Google" id="ProtNLM"/>
    </source>
</evidence>
<keyword evidence="10" id="KW-0812">Transmembrane</keyword>
<dbReference type="PANTHER" id="PTHR46206">
    <property type="entry name" value="CYTOCHROME P450"/>
    <property type="match status" value="1"/>
</dbReference>
<sequence length="507" mass="56667">MFAELLSTYGRSLDLSNAVAVAAAVASALFVFYFRLRRATDLHSVGILVFDSRDDDNGIVATLERAHQLHPDTPFALAVPGQQLVVLPVSEIETVKALPEDQLSIKKHHYNQFLGEHSYMGTKADEFDDAMRNALVRNTPMVLRAFVAEIGYATRVTIGDNLPTWTKITPKAAMARMATVLSGRSFVGLPLSRDEEWIDATVGFTGDVSRAWMKLRFIPHPLRPFVAPFFSEVRSLEARKALITRKLGVLLREREKKRDRDGPAGSGAAGGELLDWLRDQYSSGQPSVKELTRDQLLATFASIYNLTNALTYMVFDLASHPEFVEELRAELHDVLGQDGVIDKRTIMHLRKLDSFVRESQRLRPTSLVNIPRIVTSPKGLRLTTGHTIPPGFLVMVRAQPINLSPKLYPEPEKFDAFRFSRMREQPGQEMKVQHTSTGNDNINFGHGIWACPGRFFASAQIKVVAAHLIRNFDMRLTPGEKKPVPQYGGLAIFPDAVAQVELRSRTP</sequence>
<reference evidence="11" key="1">
    <citation type="submission" date="2022-08" db="EMBL/GenBank/DDBJ databases">
        <authorList>
            <person name="Giroux E."/>
            <person name="Giroux E."/>
        </authorList>
    </citation>
    <scope>NUCLEOTIDE SEQUENCE</scope>
    <source>
        <strain evidence="11">H1091258</strain>
    </source>
</reference>
<organism evidence="11 12">
    <name type="scientific">Colletotrichum noveboracense</name>
    <dbReference type="NCBI Taxonomy" id="2664923"/>
    <lineage>
        <taxon>Eukaryota</taxon>
        <taxon>Fungi</taxon>
        <taxon>Dikarya</taxon>
        <taxon>Ascomycota</taxon>
        <taxon>Pezizomycotina</taxon>
        <taxon>Sordariomycetes</taxon>
        <taxon>Hypocreomycetidae</taxon>
        <taxon>Glomerellales</taxon>
        <taxon>Glomerellaceae</taxon>
        <taxon>Colletotrichum</taxon>
        <taxon>Colletotrichum gloeosporioides species complex</taxon>
    </lineage>
</organism>
<dbReference type="EMBL" id="CAMGZC010000275">
    <property type="protein sequence ID" value="CAI0645815.1"/>
    <property type="molecule type" value="Genomic_DNA"/>
</dbReference>
<keyword evidence="7 9" id="KW-0408">Iron</keyword>
<evidence type="ECO:0000256" key="6">
    <source>
        <dbReference type="ARBA" id="ARBA00023002"/>
    </source>
</evidence>
<evidence type="ECO:0000256" key="1">
    <source>
        <dbReference type="ARBA" id="ARBA00001971"/>
    </source>
</evidence>
<dbReference type="GO" id="GO:0020037">
    <property type="term" value="F:heme binding"/>
    <property type="evidence" value="ECO:0007669"/>
    <property type="project" value="InterPro"/>
</dbReference>
<dbReference type="Pfam" id="PF00067">
    <property type="entry name" value="p450"/>
    <property type="match status" value="1"/>
</dbReference>
<dbReference type="PRINTS" id="PR00465">
    <property type="entry name" value="EP450IV"/>
</dbReference>
<dbReference type="GO" id="GO:0004497">
    <property type="term" value="F:monooxygenase activity"/>
    <property type="evidence" value="ECO:0007669"/>
    <property type="project" value="UniProtKB-KW"/>
</dbReference>
<dbReference type="CDD" id="cd11041">
    <property type="entry name" value="CYP503A1-like"/>
    <property type="match status" value="1"/>
</dbReference>
<evidence type="ECO:0000256" key="7">
    <source>
        <dbReference type="ARBA" id="ARBA00023004"/>
    </source>
</evidence>
<evidence type="ECO:0000256" key="5">
    <source>
        <dbReference type="ARBA" id="ARBA00022723"/>
    </source>
</evidence>
<keyword evidence="4 9" id="KW-0349">Heme</keyword>